<evidence type="ECO:0000256" key="2">
    <source>
        <dbReference type="ARBA" id="ARBA00007647"/>
    </source>
</evidence>
<keyword evidence="4 8" id="KW-0808">Transferase</keyword>
<keyword evidence="5 8" id="KW-0812">Transmembrane</keyword>
<evidence type="ECO:0000256" key="5">
    <source>
        <dbReference type="ARBA" id="ARBA00022692"/>
    </source>
</evidence>
<evidence type="ECO:0000256" key="8">
    <source>
        <dbReference type="RuleBase" id="RU366017"/>
    </source>
</evidence>
<name>A0A668RZC8_OREAU</name>
<dbReference type="PANTHER" id="PTHR21461">
    <property type="entry name" value="GLYCOSYLTRANSFERASE FAMILY 92 PROTEIN"/>
    <property type="match status" value="1"/>
</dbReference>
<feature type="transmembrane region" description="Helical" evidence="8">
    <location>
        <begin position="54"/>
        <end position="75"/>
    </location>
</feature>
<feature type="transmembrane region" description="Helical" evidence="8">
    <location>
        <begin position="82"/>
        <end position="102"/>
    </location>
</feature>
<keyword evidence="10" id="KW-1185">Reference proteome</keyword>
<protein>
    <recommendedName>
        <fullName evidence="8">Glycosyltransferase family 92 protein</fullName>
        <ecNumber evidence="8">2.4.1.-</ecNumber>
    </recommendedName>
</protein>
<proteinExistence type="inferred from homology"/>
<dbReference type="Proteomes" id="UP000472276">
    <property type="component" value="Unassembled WGS sequence"/>
</dbReference>
<evidence type="ECO:0000313" key="10">
    <source>
        <dbReference type="Proteomes" id="UP000472276"/>
    </source>
</evidence>
<reference evidence="9" key="2">
    <citation type="submission" date="2025-09" db="UniProtKB">
        <authorList>
            <consortium name="Ensembl"/>
        </authorList>
    </citation>
    <scope>IDENTIFICATION</scope>
</reference>
<dbReference type="Pfam" id="PF01697">
    <property type="entry name" value="Glyco_transf_92"/>
    <property type="match status" value="1"/>
</dbReference>
<gene>
    <name evidence="9" type="primary">LOC116326068</name>
</gene>
<evidence type="ECO:0000256" key="3">
    <source>
        <dbReference type="ARBA" id="ARBA00022676"/>
    </source>
</evidence>
<keyword evidence="7 8" id="KW-0472">Membrane</keyword>
<dbReference type="EC" id="2.4.1.-" evidence="8"/>
<dbReference type="Ensembl" id="ENSOABT00000004840.2">
    <property type="protein sequence ID" value="ENSOABP00000004669.2"/>
    <property type="gene ID" value="ENSOABG00000002678.2"/>
</dbReference>
<dbReference type="OMA" id="KPIRENW"/>
<accession>A0A668RZC8</accession>
<dbReference type="AlphaFoldDB" id="A0A668RZC8"/>
<dbReference type="InterPro" id="IPR008166">
    <property type="entry name" value="Glyco_transf_92"/>
</dbReference>
<reference evidence="9" key="1">
    <citation type="submission" date="2025-08" db="UniProtKB">
        <authorList>
            <consortium name="Ensembl"/>
        </authorList>
    </citation>
    <scope>IDENTIFICATION</scope>
</reference>
<comment type="subcellular location">
    <subcellularLocation>
        <location evidence="1">Membrane</location>
        <topology evidence="1">Single-pass membrane protein</topology>
    </subcellularLocation>
</comment>
<evidence type="ECO:0000256" key="7">
    <source>
        <dbReference type="ARBA" id="ARBA00023136"/>
    </source>
</evidence>
<dbReference type="GO" id="GO:0016757">
    <property type="term" value="F:glycosyltransferase activity"/>
    <property type="evidence" value="ECO:0007669"/>
    <property type="project" value="UniProtKB-UniRule"/>
</dbReference>
<evidence type="ECO:0000313" key="9">
    <source>
        <dbReference type="Ensembl" id="ENSOABP00000004669.2"/>
    </source>
</evidence>
<keyword evidence="6 8" id="KW-1133">Transmembrane helix</keyword>
<comment type="similarity">
    <text evidence="2 8">Belongs to the glycosyltransferase 92 family.</text>
</comment>
<evidence type="ECO:0000256" key="1">
    <source>
        <dbReference type="ARBA" id="ARBA00004167"/>
    </source>
</evidence>
<dbReference type="GO" id="GO:0005737">
    <property type="term" value="C:cytoplasm"/>
    <property type="evidence" value="ECO:0007669"/>
    <property type="project" value="TreeGrafter"/>
</dbReference>
<dbReference type="GO" id="GO:0016020">
    <property type="term" value="C:membrane"/>
    <property type="evidence" value="ECO:0007669"/>
    <property type="project" value="UniProtKB-SubCell"/>
</dbReference>
<evidence type="ECO:0000256" key="6">
    <source>
        <dbReference type="ARBA" id="ARBA00022989"/>
    </source>
</evidence>
<sequence length="516" mass="59947">MISASILTSDNDLVTPRQQNQVEKEQQRRRLRVHLQTHGFKLCFSTGGHKRGTYWLHFSLEMGTGFISTGWMELLKHFKKKLVLLFITALFLFLVFTVKTPITYKSIPKPSGPPSACSMRISEQTITPLNNTKHFLVSAYMDQRVKDFDIRIIGIFRRDSIQPLHCFFCCAGYLSRTTPAAILQHPDNFGFPFVTTDVMCQIPRNCNATHVTLLTTPDKQSPSNHPWLPIRNKDTVGQKEENMQFDFTICISNLFGDYNNVLQFAQTLEMYKLLGVNRVVIYNTSCGPELDRLLQSYSDEGFVEMVPWPIDKHLNPSRGWLHSEHGGDLHYFGQLTTLNECIYRSMERSRYVLLNDIDEIIMPYQHKDLMSLMNMLRNQHPNAGVFLIENHIFPKKHFEPSGRFHLPQWNGVPGINILEHIYREDPARNIYHPHKMIVRPRMVEMTSVHEVIKNFGERYKVPLDVCRIIHVRVALQGSLTLEQLNVDKRLWDFQEKLIPNVDKVLKRVGMLKLTQN</sequence>
<organism evidence="9 10">
    <name type="scientific">Oreochromis aureus</name>
    <name type="common">Israeli tilapia</name>
    <name type="synonym">Chromis aureus</name>
    <dbReference type="NCBI Taxonomy" id="47969"/>
    <lineage>
        <taxon>Eukaryota</taxon>
        <taxon>Metazoa</taxon>
        <taxon>Chordata</taxon>
        <taxon>Craniata</taxon>
        <taxon>Vertebrata</taxon>
        <taxon>Euteleostomi</taxon>
        <taxon>Actinopterygii</taxon>
        <taxon>Neopterygii</taxon>
        <taxon>Teleostei</taxon>
        <taxon>Neoteleostei</taxon>
        <taxon>Acanthomorphata</taxon>
        <taxon>Ovalentaria</taxon>
        <taxon>Cichlomorphae</taxon>
        <taxon>Cichliformes</taxon>
        <taxon>Cichlidae</taxon>
        <taxon>African cichlids</taxon>
        <taxon>Pseudocrenilabrinae</taxon>
        <taxon>Oreochromini</taxon>
        <taxon>Oreochromis</taxon>
    </lineage>
</organism>
<dbReference type="PANTHER" id="PTHR21461:SF45">
    <property type="entry name" value="GLYCOSYLTRANSFERASE FAMILY 92 PROTEIN"/>
    <property type="match status" value="1"/>
</dbReference>
<comment type="caution">
    <text evidence="8">Lacks conserved residue(s) required for the propagation of feature annotation.</text>
</comment>
<evidence type="ECO:0000256" key="4">
    <source>
        <dbReference type="ARBA" id="ARBA00022679"/>
    </source>
</evidence>
<keyword evidence="3 8" id="KW-0328">Glycosyltransferase</keyword>